<dbReference type="GO" id="GO:0009097">
    <property type="term" value="P:isoleucine biosynthetic process"/>
    <property type="evidence" value="ECO:0007669"/>
    <property type="project" value="TreeGrafter"/>
</dbReference>
<dbReference type="GO" id="GO:0004794">
    <property type="term" value="F:threonine deaminase activity"/>
    <property type="evidence" value="ECO:0007669"/>
    <property type="project" value="TreeGrafter"/>
</dbReference>
<dbReference type="AlphaFoldDB" id="A0A381RW36"/>
<organism evidence="6">
    <name type="scientific">marine metagenome</name>
    <dbReference type="NCBI Taxonomy" id="408172"/>
    <lineage>
        <taxon>unclassified sequences</taxon>
        <taxon>metagenomes</taxon>
        <taxon>ecological metagenomes</taxon>
    </lineage>
</organism>
<protein>
    <recommendedName>
        <fullName evidence="5">Tryptophan synthase beta chain-like PALP domain-containing protein</fullName>
    </recommendedName>
</protein>
<keyword evidence="4" id="KW-0456">Lyase</keyword>
<dbReference type="PANTHER" id="PTHR48078">
    <property type="entry name" value="THREONINE DEHYDRATASE, MITOCHONDRIAL-RELATED"/>
    <property type="match status" value="1"/>
</dbReference>
<dbReference type="FunFam" id="3.40.50.1100:FF:000005">
    <property type="entry name" value="Threonine dehydratase catabolic"/>
    <property type="match status" value="1"/>
</dbReference>
<keyword evidence="3" id="KW-0663">Pyridoxal phosphate</keyword>
<dbReference type="GO" id="GO:0006565">
    <property type="term" value="P:L-serine catabolic process"/>
    <property type="evidence" value="ECO:0007669"/>
    <property type="project" value="TreeGrafter"/>
</dbReference>
<comment type="similarity">
    <text evidence="2">Belongs to the serine/threonine dehydratase family.</text>
</comment>
<dbReference type="InterPro" id="IPR050147">
    <property type="entry name" value="Ser/Thr_Dehydratase"/>
</dbReference>
<dbReference type="CDD" id="cd01562">
    <property type="entry name" value="Thr-dehyd"/>
    <property type="match status" value="1"/>
</dbReference>
<sequence>MGLRKEPIKGGTDMQAPTLRDVYRAKKTIAPHIPRTPLHYCAGLSEMLKAEVYLKHEEYLPLGAFKGRGGINLLANLSDEEKERGLITASSGNHGQSMASACKMFGVKAVIGLPEDANPNKVAAMRALGAELIFHGADFDAARLHCERLAKEEGYRFVHPVNDPLLVAGVGTQALETIEDLPDVQVLMVPLGGGSGVSGACIVAKGIDPAIEVLAVQSEQAPAGYLSWKQGKIVEAEMKTFAEGVATASGYELAQAIIKELLDDFLLVSDDEIRRAIGTLVDKAHTLAEGAGATALAGAIRYPEKVKGKKVAITISGANITVEQLQKSLDVYQG</sequence>
<evidence type="ECO:0000256" key="1">
    <source>
        <dbReference type="ARBA" id="ARBA00001933"/>
    </source>
</evidence>
<dbReference type="Pfam" id="PF00291">
    <property type="entry name" value="PALP"/>
    <property type="match status" value="1"/>
</dbReference>
<name>A0A381RW36_9ZZZZ</name>
<evidence type="ECO:0000256" key="3">
    <source>
        <dbReference type="ARBA" id="ARBA00022898"/>
    </source>
</evidence>
<dbReference type="InterPro" id="IPR036052">
    <property type="entry name" value="TrpB-like_PALP_sf"/>
</dbReference>
<dbReference type="Gene3D" id="3.40.50.1100">
    <property type="match status" value="2"/>
</dbReference>
<dbReference type="GO" id="GO:0003941">
    <property type="term" value="F:L-serine ammonia-lyase activity"/>
    <property type="evidence" value="ECO:0007669"/>
    <property type="project" value="TreeGrafter"/>
</dbReference>
<dbReference type="PANTHER" id="PTHR48078:SF7">
    <property type="entry name" value="BLL6502 PROTEIN"/>
    <property type="match status" value="1"/>
</dbReference>
<evidence type="ECO:0000259" key="5">
    <source>
        <dbReference type="Pfam" id="PF00291"/>
    </source>
</evidence>
<dbReference type="SUPFAM" id="SSF53686">
    <property type="entry name" value="Tryptophan synthase beta subunit-like PLP-dependent enzymes"/>
    <property type="match status" value="1"/>
</dbReference>
<comment type="cofactor">
    <cofactor evidence="1">
        <name>pyridoxal 5'-phosphate</name>
        <dbReference type="ChEBI" id="CHEBI:597326"/>
    </cofactor>
</comment>
<reference evidence="6" key="1">
    <citation type="submission" date="2018-05" db="EMBL/GenBank/DDBJ databases">
        <authorList>
            <person name="Lanie J.A."/>
            <person name="Ng W.-L."/>
            <person name="Kazmierczak K.M."/>
            <person name="Andrzejewski T.M."/>
            <person name="Davidsen T.M."/>
            <person name="Wayne K.J."/>
            <person name="Tettelin H."/>
            <person name="Glass J.I."/>
            <person name="Rusch D."/>
            <person name="Podicherti R."/>
            <person name="Tsui H.-C.T."/>
            <person name="Winkler M.E."/>
        </authorList>
    </citation>
    <scope>NUCLEOTIDE SEQUENCE</scope>
</reference>
<accession>A0A381RW36</accession>
<evidence type="ECO:0000256" key="2">
    <source>
        <dbReference type="ARBA" id="ARBA00010869"/>
    </source>
</evidence>
<evidence type="ECO:0000313" key="6">
    <source>
        <dbReference type="EMBL" id="SUZ95404.1"/>
    </source>
</evidence>
<proteinExistence type="inferred from homology"/>
<gene>
    <name evidence="6" type="ORF">METZ01_LOCUS48258</name>
</gene>
<evidence type="ECO:0000256" key="4">
    <source>
        <dbReference type="ARBA" id="ARBA00023239"/>
    </source>
</evidence>
<dbReference type="GO" id="GO:0006567">
    <property type="term" value="P:L-threonine catabolic process"/>
    <property type="evidence" value="ECO:0007669"/>
    <property type="project" value="TreeGrafter"/>
</dbReference>
<dbReference type="InterPro" id="IPR001926">
    <property type="entry name" value="TrpB-like_PALP"/>
</dbReference>
<dbReference type="EMBL" id="UINC01002322">
    <property type="protein sequence ID" value="SUZ95404.1"/>
    <property type="molecule type" value="Genomic_DNA"/>
</dbReference>
<feature type="domain" description="Tryptophan synthase beta chain-like PALP" evidence="5">
    <location>
        <begin position="30"/>
        <end position="317"/>
    </location>
</feature>